<comment type="caution">
    <text evidence="1">The sequence shown here is derived from an EMBL/GenBank/DDBJ whole genome shotgun (WGS) entry which is preliminary data.</text>
</comment>
<dbReference type="EMBL" id="BNED01000005">
    <property type="protein sequence ID" value="GHI80367.1"/>
    <property type="molecule type" value="Genomic_DNA"/>
</dbReference>
<dbReference type="Proteomes" id="UP000608522">
    <property type="component" value="Unassembled WGS sequence"/>
</dbReference>
<sequence length="130" mass="13673">MIEIVVVVLGAVGAGWLLRRKHRARTAAGPVPGIPCMVRIPAGEGRWRAGRVYAEEGVARWVPERGEAVVLPGGRATGVRVPSVKEGISINPGSRIVTCAYDGGGSIEIAVMPLDVRELLEAVPQAEDTA</sequence>
<protein>
    <submittedName>
        <fullName evidence="1">Uncharacterized protein</fullName>
    </submittedName>
</protein>
<evidence type="ECO:0000313" key="1">
    <source>
        <dbReference type="EMBL" id="GHI80367.1"/>
    </source>
</evidence>
<evidence type="ECO:0000313" key="2">
    <source>
        <dbReference type="Proteomes" id="UP000608522"/>
    </source>
</evidence>
<keyword evidence="2" id="KW-1185">Reference proteome</keyword>
<organism evidence="1 2">
    <name type="scientific">Streptomyces spororaveus</name>
    <dbReference type="NCBI Taxonomy" id="284039"/>
    <lineage>
        <taxon>Bacteria</taxon>
        <taxon>Bacillati</taxon>
        <taxon>Actinomycetota</taxon>
        <taxon>Actinomycetes</taxon>
        <taxon>Kitasatosporales</taxon>
        <taxon>Streptomycetaceae</taxon>
        <taxon>Streptomyces</taxon>
    </lineage>
</organism>
<reference evidence="2" key="1">
    <citation type="submission" date="2023-07" db="EMBL/GenBank/DDBJ databases">
        <title>Whole genome shotgun sequence of Streptomyces spororaveus NBRC 15456.</title>
        <authorList>
            <person name="Komaki H."/>
            <person name="Tamura T."/>
        </authorList>
    </citation>
    <scope>NUCLEOTIDE SEQUENCE [LARGE SCALE GENOMIC DNA]</scope>
    <source>
        <strain evidence="2">NBRC 15456</strain>
    </source>
</reference>
<accession>A0ABQ3TIX6</accession>
<proteinExistence type="predicted"/>
<dbReference type="RefSeq" id="WP_202201738.1">
    <property type="nucleotide sequence ID" value="NZ_BAAATO010000034.1"/>
</dbReference>
<gene>
    <name evidence="1" type="ORF">Sspor_59280</name>
</gene>
<name>A0ABQ3TIX6_9ACTN</name>